<dbReference type="PANTHER" id="PTHR11706:SF33">
    <property type="entry name" value="NATURAL RESISTANCE-ASSOCIATED MACROPHAGE PROTEIN 2"/>
    <property type="match status" value="1"/>
</dbReference>
<evidence type="ECO:0000256" key="5">
    <source>
        <dbReference type="ARBA" id="ARBA00023136"/>
    </source>
</evidence>
<feature type="transmembrane region" description="Helical" evidence="6">
    <location>
        <begin position="276"/>
        <end position="299"/>
    </location>
</feature>
<feature type="transmembrane region" description="Helical" evidence="6">
    <location>
        <begin position="38"/>
        <end position="62"/>
    </location>
</feature>
<feature type="transmembrane region" description="Helical" evidence="6">
    <location>
        <begin position="144"/>
        <end position="162"/>
    </location>
</feature>
<feature type="transmembrane region" description="Helical" evidence="6">
    <location>
        <begin position="347"/>
        <end position="368"/>
    </location>
</feature>
<evidence type="ECO:0000313" key="7">
    <source>
        <dbReference type="EMBL" id="VAW24779.1"/>
    </source>
</evidence>
<dbReference type="GO" id="GO:0034755">
    <property type="term" value="P:iron ion transmembrane transport"/>
    <property type="evidence" value="ECO:0007669"/>
    <property type="project" value="TreeGrafter"/>
</dbReference>
<feature type="transmembrane region" description="Helical" evidence="6">
    <location>
        <begin position="320"/>
        <end position="341"/>
    </location>
</feature>
<evidence type="ECO:0000256" key="2">
    <source>
        <dbReference type="ARBA" id="ARBA00022448"/>
    </source>
</evidence>
<feature type="transmembrane region" description="Helical" evidence="6">
    <location>
        <begin position="182"/>
        <end position="203"/>
    </location>
</feature>
<accession>A0A3B0UJW4</accession>
<dbReference type="GO" id="GO:0015086">
    <property type="term" value="F:cadmium ion transmembrane transporter activity"/>
    <property type="evidence" value="ECO:0007669"/>
    <property type="project" value="TreeGrafter"/>
</dbReference>
<dbReference type="PANTHER" id="PTHR11706">
    <property type="entry name" value="SOLUTE CARRIER PROTEIN FAMILY 11 MEMBER"/>
    <property type="match status" value="1"/>
</dbReference>
<feature type="transmembrane region" description="Helical" evidence="6">
    <location>
        <begin position="380"/>
        <end position="402"/>
    </location>
</feature>
<protein>
    <submittedName>
        <fullName evidence="7">Manganese transport protein MntH</fullName>
    </submittedName>
</protein>
<keyword evidence="2" id="KW-0813">Transport</keyword>
<organism evidence="7">
    <name type="scientific">hydrothermal vent metagenome</name>
    <dbReference type="NCBI Taxonomy" id="652676"/>
    <lineage>
        <taxon>unclassified sequences</taxon>
        <taxon>metagenomes</taxon>
        <taxon>ecological metagenomes</taxon>
    </lineage>
</organism>
<keyword evidence="5 6" id="KW-0472">Membrane</keyword>
<reference evidence="7" key="1">
    <citation type="submission" date="2018-06" db="EMBL/GenBank/DDBJ databases">
        <authorList>
            <person name="Zhirakovskaya E."/>
        </authorList>
    </citation>
    <scope>NUCLEOTIDE SEQUENCE</scope>
</reference>
<feature type="transmembrane region" description="Helical" evidence="6">
    <location>
        <begin position="83"/>
        <end position="101"/>
    </location>
</feature>
<evidence type="ECO:0000256" key="3">
    <source>
        <dbReference type="ARBA" id="ARBA00022692"/>
    </source>
</evidence>
<dbReference type="AlphaFoldDB" id="A0A3B0UJW4"/>
<keyword evidence="3 6" id="KW-0812">Transmembrane</keyword>
<dbReference type="Pfam" id="PF01566">
    <property type="entry name" value="Nramp"/>
    <property type="match status" value="1"/>
</dbReference>
<dbReference type="EMBL" id="UOEP01000225">
    <property type="protein sequence ID" value="VAW24779.1"/>
    <property type="molecule type" value="Genomic_DNA"/>
</dbReference>
<dbReference type="InterPro" id="IPR001046">
    <property type="entry name" value="NRAMP_fam"/>
</dbReference>
<proteinExistence type="predicted"/>
<evidence type="ECO:0000256" key="1">
    <source>
        <dbReference type="ARBA" id="ARBA00004141"/>
    </source>
</evidence>
<feature type="transmembrane region" description="Helical" evidence="6">
    <location>
        <begin position="224"/>
        <end position="246"/>
    </location>
</feature>
<sequence>MKHRKMLGFLTMFGPGLVVMFADTDAGSVITAAQSGAVWGYKLLLLQLVLIPIVYMVQELAVRLGLVTGKGHGELIREHFGKGWAWLSVSTLMVACLGALVTEFAGVAGAGLLFGIPPWLSVGMAVLLLSIVAWTGSYLSVERIAILIGSFELVFLVVAWWARPSPEAMLDGLTQIPWRQPGYMYLAVANIGAVIMPWMVFYHQSAVVDKGMTVKDLRTARRDTAIGAVITQLIMIAILVTVAATIGAHNPGESLNTVQQIADALTPFLGKTAGTILFALGMVGASLVAAIVVSLATAWGLGEVSGYKRSLEHQPHKAPWFYMVYTAMLIIGGVMVVSGVNLVNLSVAVQVMNAALLPIVLGFLYLLALRALPKPYCLHGGYSVVVGMVVAITSILGMYAAASPFFSFF</sequence>
<gene>
    <name evidence="7" type="ORF">MNBD_BACTEROID01-2882</name>
</gene>
<evidence type="ECO:0000256" key="6">
    <source>
        <dbReference type="SAM" id="Phobius"/>
    </source>
</evidence>
<feature type="transmembrane region" description="Helical" evidence="6">
    <location>
        <begin position="107"/>
        <end position="132"/>
    </location>
</feature>
<dbReference type="GO" id="GO:0005384">
    <property type="term" value="F:manganese ion transmembrane transporter activity"/>
    <property type="evidence" value="ECO:0007669"/>
    <property type="project" value="TreeGrafter"/>
</dbReference>
<dbReference type="GO" id="GO:0005886">
    <property type="term" value="C:plasma membrane"/>
    <property type="evidence" value="ECO:0007669"/>
    <property type="project" value="TreeGrafter"/>
</dbReference>
<keyword evidence="4 6" id="KW-1133">Transmembrane helix</keyword>
<evidence type="ECO:0000256" key="4">
    <source>
        <dbReference type="ARBA" id="ARBA00022989"/>
    </source>
</evidence>
<name>A0A3B0UJW4_9ZZZZ</name>
<comment type="subcellular location">
    <subcellularLocation>
        <location evidence="1">Membrane</location>
        <topology evidence="1">Multi-pass membrane protein</topology>
    </subcellularLocation>
</comment>